<keyword evidence="2" id="KW-1185">Reference proteome</keyword>
<comment type="caution">
    <text evidence="1">The sequence shown here is derived from an EMBL/GenBank/DDBJ whole genome shotgun (WGS) entry which is preliminary data.</text>
</comment>
<reference evidence="1" key="1">
    <citation type="journal article" date="2023" name="G3 (Bethesda)">
        <title>Whole genome assembly and annotation of the endangered Caribbean coral Acropora cervicornis.</title>
        <authorList>
            <person name="Selwyn J.D."/>
            <person name="Vollmer S.V."/>
        </authorList>
    </citation>
    <scope>NUCLEOTIDE SEQUENCE</scope>
    <source>
        <strain evidence="1">K2</strain>
    </source>
</reference>
<dbReference type="Gene3D" id="3.10.10.10">
    <property type="entry name" value="HIV Type 1 Reverse Transcriptase, subunit A, domain 1"/>
    <property type="match status" value="1"/>
</dbReference>
<gene>
    <name evidence="1" type="ORF">P5673_032967</name>
</gene>
<sequence length="141" mass="15761">MQCHHIGFVYKPSNGEEMNQSKAVQLVADGGDTLSTLGMDLVQLQSEVHEIYTVDAFQATAFNEYKDLFEGHLGNLPAVDKMRLDPNSTPVVRPPRKVPLAMEECVKRELERMVKIGVITPVSEPTISNQLPLTDLFPRHC</sequence>
<evidence type="ECO:0008006" key="3">
    <source>
        <dbReference type="Google" id="ProtNLM"/>
    </source>
</evidence>
<dbReference type="InterPro" id="IPR043502">
    <property type="entry name" value="DNA/RNA_pol_sf"/>
</dbReference>
<organism evidence="1 2">
    <name type="scientific">Acropora cervicornis</name>
    <name type="common">Staghorn coral</name>
    <dbReference type="NCBI Taxonomy" id="6130"/>
    <lineage>
        <taxon>Eukaryota</taxon>
        <taxon>Metazoa</taxon>
        <taxon>Cnidaria</taxon>
        <taxon>Anthozoa</taxon>
        <taxon>Hexacorallia</taxon>
        <taxon>Scleractinia</taxon>
        <taxon>Astrocoeniina</taxon>
        <taxon>Acroporidae</taxon>
        <taxon>Acropora</taxon>
    </lineage>
</organism>
<dbReference type="Proteomes" id="UP001249851">
    <property type="component" value="Unassembled WGS sequence"/>
</dbReference>
<evidence type="ECO:0000313" key="1">
    <source>
        <dbReference type="EMBL" id="KAK2547193.1"/>
    </source>
</evidence>
<dbReference type="EMBL" id="JARQWQ010000205">
    <property type="protein sequence ID" value="KAK2547193.1"/>
    <property type="molecule type" value="Genomic_DNA"/>
</dbReference>
<dbReference type="SUPFAM" id="SSF56672">
    <property type="entry name" value="DNA/RNA polymerases"/>
    <property type="match status" value="1"/>
</dbReference>
<proteinExistence type="predicted"/>
<accession>A0AAD9PQI6</accession>
<reference evidence="1" key="2">
    <citation type="journal article" date="2023" name="Science">
        <title>Genomic signatures of disease resistance in endangered staghorn corals.</title>
        <authorList>
            <person name="Vollmer S.V."/>
            <person name="Selwyn J.D."/>
            <person name="Despard B.A."/>
            <person name="Roesel C.L."/>
        </authorList>
    </citation>
    <scope>NUCLEOTIDE SEQUENCE</scope>
    <source>
        <strain evidence="1">K2</strain>
    </source>
</reference>
<evidence type="ECO:0000313" key="2">
    <source>
        <dbReference type="Proteomes" id="UP001249851"/>
    </source>
</evidence>
<name>A0AAD9PQI6_ACRCE</name>
<protein>
    <recommendedName>
        <fullName evidence="3">Gag-pol polyprotein</fullName>
    </recommendedName>
</protein>
<dbReference type="AlphaFoldDB" id="A0AAD9PQI6"/>